<comment type="caution">
    <text evidence="1">The sequence shown here is derived from an EMBL/GenBank/DDBJ whole genome shotgun (WGS) entry which is preliminary data.</text>
</comment>
<dbReference type="AlphaFoldDB" id="A0A8K0MLJ0"/>
<evidence type="ECO:0000313" key="2">
    <source>
        <dbReference type="Proteomes" id="UP000796880"/>
    </source>
</evidence>
<evidence type="ECO:0000313" key="1">
    <source>
        <dbReference type="EMBL" id="KAF3450442.1"/>
    </source>
</evidence>
<dbReference type="EMBL" id="VOIH02000003">
    <property type="protein sequence ID" value="KAF3450442.1"/>
    <property type="molecule type" value="Genomic_DNA"/>
</dbReference>
<gene>
    <name evidence="1" type="ORF">FNV43_RR06524</name>
</gene>
<accession>A0A8K0MLJ0</accession>
<dbReference type="OrthoDB" id="1929473at2759"/>
<proteinExistence type="predicted"/>
<reference evidence="1" key="1">
    <citation type="submission" date="2020-03" db="EMBL/GenBank/DDBJ databases">
        <title>A high-quality chromosome-level genome assembly of a woody plant with both climbing and erect habits, Rhamnella rubrinervis.</title>
        <authorList>
            <person name="Lu Z."/>
            <person name="Yang Y."/>
            <person name="Zhu X."/>
            <person name="Sun Y."/>
        </authorList>
    </citation>
    <scope>NUCLEOTIDE SEQUENCE</scope>
    <source>
        <strain evidence="1">BYM</strain>
        <tissue evidence="1">Leaf</tissue>
    </source>
</reference>
<protein>
    <submittedName>
        <fullName evidence="1">Uncharacterized protein</fullName>
    </submittedName>
</protein>
<organism evidence="1 2">
    <name type="scientific">Rhamnella rubrinervis</name>
    <dbReference type="NCBI Taxonomy" id="2594499"/>
    <lineage>
        <taxon>Eukaryota</taxon>
        <taxon>Viridiplantae</taxon>
        <taxon>Streptophyta</taxon>
        <taxon>Embryophyta</taxon>
        <taxon>Tracheophyta</taxon>
        <taxon>Spermatophyta</taxon>
        <taxon>Magnoliopsida</taxon>
        <taxon>eudicotyledons</taxon>
        <taxon>Gunneridae</taxon>
        <taxon>Pentapetalae</taxon>
        <taxon>rosids</taxon>
        <taxon>fabids</taxon>
        <taxon>Rosales</taxon>
        <taxon>Rhamnaceae</taxon>
        <taxon>rhamnoid group</taxon>
        <taxon>Rhamneae</taxon>
        <taxon>Rhamnella</taxon>
    </lineage>
</organism>
<dbReference type="Proteomes" id="UP000796880">
    <property type="component" value="Unassembled WGS sequence"/>
</dbReference>
<keyword evidence="2" id="KW-1185">Reference proteome</keyword>
<dbReference type="PANTHER" id="PTHR33116">
    <property type="entry name" value="REVERSE TRANSCRIPTASE ZINC-BINDING DOMAIN-CONTAINING PROTEIN-RELATED-RELATED"/>
    <property type="match status" value="1"/>
</dbReference>
<name>A0A8K0MLJ0_9ROSA</name>
<sequence length="430" mass="49112">MADDQKDEESNIVIDLCTRASNRSKYINIMDKDETQLKELLNCSTVAAASEPSQIHAVHAAIEQLQRDQRDAKKVFNQLLEEFSRAGGNLDDLGFKILEDDRREIVAEFQRLKNSVRSLVVGIKSLVPNRMDRVIQIAEAGYEEKKAKEMEMGVRSPVIEEDIQYEVAYKELVWTEDVVSSMGSRIMECREGLKVVRHTIVDLGKEVFQYVIEDEDGKSMEFGNTVYFKIKGIWENDDEHPDDDDVSGGASSKRQKESKFSVMIISAWSSQQVSMEKSNIYFSPCTNYQAKCKIKEIMGFKEMGPGVVYLGNSLIFSRRRAQEFNKVTEKVQHRMESWQSRLLSRAGKTTLIRSVAQAIPLYSMSTFKWPRSSCEVLDSLIRKFWWGVKSGKTRYLALRAWNDICTPKVAGGLGIRRFQDINLAMLAKFG</sequence>
<dbReference type="PANTHER" id="PTHR33116:SF86">
    <property type="entry name" value="REVERSE TRANSCRIPTASE DOMAIN-CONTAINING PROTEIN"/>
    <property type="match status" value="1"/>
</dbReference>